<dbReference type="InterPro" id="IPR042178">
    <property type="entry name" value="Serpin_sf_1"/>
</dbReference>
<dbReference type="InterPro" id="IPR036186">
    <property type="entry name" value="Serpin_sf"/>
</dbReference>
<sequence length="410" mass="44284">MRASLVIFTTFALAALGESTPTPTPAPAPPTPPASEVARQAVTAAANAFSLRLYQAVKANASNVVISPLSAAVLLALTRHGAAGATEQQIASALQLSTDRETTATGYGALLDSLQNNGEAVLRTANRLYAHAGLELKESFRSTATGSFRAGAEELDFVNATDASRRAINTWVEQNTEGKIKDLFEEGAITQLTRLVLVNAIYFKAGWWKPFEVSETNSSVFHVTPTSQVNVPTMHGTFQLDFGELPAVDAKAVRLPYKAGDAQMSMVILLPNTVDGLERLEAGLDQLDLNNLTPGFGEVILSLPKIRIESKYNLKEKLKELGITELFNPSADLSGISEHNLYVDEVVQKTFIGVDERGTEAAVATGVNYQSYAAYTIVEFNVDHPFLIIIEKDNIILFLGRVCNPQNSDQ</sequence>
<dbReference type="InterPro" id="IPR023795">
    <property type="entry name" value="Serpin_CS"/>
</dbReference>
<evidence type="ECO:0000256" key="5">
    <source>
        <dbReference type="SAM" id="SignalP"/>
    </source>
</evidence>
<dbReference type="Gene3D" id="2.30.39.10">
    <property type="entry name" value="Alpha-1-antitrypsin, domain 1"/>
    <property type="match status" value="1"/>
</dbReference>
<dbReference type="EMBL" id="JAZDUA010000597">
    <property type="protein sequence ID" value="KAK7790703.1"/>
    <property type="molecule type" value="Genomic_DNA"/>
</dbReference>
<dbReference type="PANTHER" id="PTHR11461">
    <property type="entry name" value="SERINE PROTEASE INHIBITOR, SERPIN"/>
    <property type="match status" value="1"/>
</dbReference>
<comment type="caution">
    <text evidence="7">The sequence shown here is derived from an EMBL/GenBank/DDBJ whole genome shotgun (WGS) entry which is preliminary data.</text>
</comment>
<keyword evidence="2" id="KW-0646">Protease inhibitor</keyword>
<keyword evidence="8" id="KW-1185">Reference proteome</keyword>
<dbReference type="GO" id="GO:0005615">
    <property type="term" value="C:extracellular space"/>
    <property type="evidence" value="ECO:0007669"/>
    <property type="project" value="InterPro"/>
</dbReference>
<dbReference type="GO" id="GO:0004867">
    <property type="term" value="F:serine-type endopeptidase inhibitor activity"/>
    <property type="evidence" value="ECO:0007669"/>
    <property type="project" value="UniProtKB-KW"/>
</dbReference>
<evidence type="ECO:0000256" key="2">
    <source>
        <dbReference type="ARBA" id="ARBA00022690"/>
    </source>
</evidence>
<evidence type="ECO:0000313" key="8">
    <source>
        <dbReference type="Proteomes" id="UP001378592"/>
    </source>
</evidence>
<comment type="similarity">
    <text evidence="1 4">Belongs to the serpin family.</text>
</comment>
<accession>A0AAN9YZN7</accession>
<dbReference type="Proteomes" id="UP001378592">
    <property type="component" value="Unassembled WGS sequence"/>
</dbReference>
<evidence type="ECO:0000259" key="6">
    <source>
        <dbReference type="SMART" id="SM00093"/>
    </source>
</evidence>
<dbReference type="InterPro" id="IPR042185">
    <property type="entry name" value="Serpin_sf_2"/>
</dbReference>
<dbReference type="SUPFAM" id="SSF56574">
    <property type="entry name" value="Serpins"/>
    <property type="match status" value="1"/>
</dbReference>
<evidence type="ECO:0000313" key="7">
    <source>
        <dbReference type="EMBL" id="KAK7790703.1"/>
    </source>
</evidence>
<dbReference type="PROSITE" id="PS00284">
    <property type="entry name" value="SERPIN"/>
    <property type="match status" value="1"/>
</dbReference>
<dbReference type="CDD" id="cd19601">
    <property type="entry name" value="serpin42Da-like"/>
    <property type="match status" value="1"/>
</dbReference>
<keyword evidence="5" id="KW-0732">Signal</keyword>
<dbReference type="PANTHER" id="PTHR11461:SF211">
    <property type="entry name" value="GH10112P-RELATED"/>
    <property type="match status" value="1"/>
</dbReference>
<dbReference type="Pfam" id="PF00079">
    <property type="entry name" value="Serpin"/>
    <property type="match status" value="1"/>
</dbReference>
<reference evidence="7 8" key="1">
    <citation type="submission" date="2024-03" db="EMBL/GenBank/DDBJ databases">
        <title>The genome assembly and annotation of the cricket Gryllus longicercus Weissman &amp; Gray.</title>
        <authorList>
            <person name="Szrajer S."/>
            <person name="Gray D."/>
            <person name="Ylla G."/>
        </authorList>
    </citation>
    <scope>NUCLEOTIDE SEQUENCE [LARGE SCALE GENOMIC DNA]</scope>
    <source>
        <strain evidence="7">DAG 2021-001</strain>
        <tissue evidence="7">Whole body minus gut</tissue>
    </source>
</reference>
<feature type="chain" id="PRO_5042951667" description="Serpin domain-containing protein" evidence="5">
    <location>
        <begin position="20"/>
        <end position="410"/>
    </location>
</feature>
<name>A0AAN9YZN7_9ORTH</name>
<organism evidence="7 8">
    <name type="scientific">Gryllus longicercus</name>
    <dbReference type="NCBI Taxonomy" id="2509291"/>
    <lineage>
        <taxon>Eukaryota</taxon>
        <taxon>Metazoa</taxon>
        <taxon>Ecdysozoa</taxon>
        <taxon>Arthropoda</taxon>
        <taxon>Hexapoda</taxon>
        <taxon>Insecta</taxon>
        <taxon>Pterygota</taxon>
        <taxon>Neoptera</taxon>
        <taxon>Polyneoptera</taxon>
        <taxon>Orthoptera</taxon>
        <taxon>Ensifera</taxon>
        <taxon>Gryllidea</taxon>
        <taxon>Grylloidea</taxon>
        <taxon>Gryllidae</taxon>
        <taxon>Gryllinae</taxon>
        <taxon>Gryllus</taxon>
    </lineage>
</organism>
<dbReference type="InterPro" id="IPR023796">
    <property type="entry name" value="Serpin_dom"/>
</dbReference>
<dbReference type="Gene3D" id="3.30.497.10">
    <property type="entry name" value="Antithrombin, subunit I, domain 2"/>
    <property type="match status" value="1"/>
</dbReference>
<feature type="domain" description="Serpin" evidence="6">
    <location>
        <begin position="51"/>
        <end position="405"/>
    </location>
</feature>
<dbReference type="AlphaFoldDB" id="A0AAN9YZN7"/>
<evidence type="ECO:0000256" key="3">
    <source>
        <dbReference type="ARBA" id="ARBA00022900"/>
    </source>
</evidence>
<protein>
    <recommendedName>
        <fullName evidence="6">Serpin domain-containing protein</fullName>
    </recommendedName>
</protein>
<proteinExistence type="inferred from homology"/>
<evidence type="ECO:0000256" key="1">
    <source>
        <dbReference type="ARBA" id="ARBA00009500"/>
    </source>
</evidence>
<keyword evidence="3" id="KW-0722">Serine protease inhibitor</keyword>
<feature type="signal peptide" evidence="5">
    <location>
        <begin position="1"/>
        <end position="19"/>
    </location>
</feature>
<dbReference type="InterPro" id="IPR000215">
    <property type="entry name" value="Serpin_fam"/>
</dbReference>
<evidence type="ECO:0000256" key="4">
    <source>
        <dbReference type="RuleBase" id="RU000411"/>
    </source>
</evidence>
<dbReference type="SMART" id="SM00093">
    <property type="entry name" value="SERPIN"/>
    <property type="match status" value="1"/>
</dbReference>
<gene>
    <name evidence="7" type="ORF">R5R35_010067</name>
</gene>